<gene>
    <name evidence="1" type="ORF">BD31_I0477</name>
</gene>
<sequence length="68" mass="7822">MVLTFGFSTIHSQLSVVGMKTILIDLDFNFPLFPFVKEGIEYGIIRKCSNLSQINNMIFDFFKTGYSF</sequence>
<dbReference type="PATRIC" id="fig|859350.6.peg.135"/>
<protein>
    <submittedName>
        <fullName evidence="1">Uncharacterized protein</fullName>
    </submittedName>
</protein>
<dbReference type="Proteomes" id="UP000003423">
    <property type="component" value="Unassembled WGS sequence"/>
</dbReference>
<evidence type="ECO:0000313" key="2">
    <source>
        <dbReference type="Proteomes" id="UP000003423"/>
    </source>
</evidence>
<evidence type="ECO:0000313" key="1">
    <source>
        <dbReference type="EMBL" id="EIJ66937.1"/>
    </source>
</evidence>
<dbReference type="EMBL" id="AEXL02000016">
    <property type="protein sequence ID" value="EIJ66937.1"/>
    <property type="molecule type" value="Genomic_DNA"/>
</dbReference>
<dbReference type="AlphaFoldDB" id="I3D5E4"/>
<proteinExistence type="predicted"/>
<organism evidence="1 2">
    <name type="scientific">Candidatus Nitrosopumilus salarius BD31</name>
    <dbReference type="NCBI Taxonomy" id="859350"/>
    <lineage>
        <taxon>Archaea</taxon>
        <taxon>Nitrososphaerota</taxon>
        <taxon>Nitrososphaeria</taxon>
        <taxon>Nitrosopumilales</taxon>
        <taxon>Nitrosopumilaceae</taxon>
        <taxon>Nitrosopumilus</taxon>
    </lineage>
</organism>
<accession>I3D5E4</accession>
<keyword evidence="2" id="KW-1185">Reference proteome</keyword>
<comment type="caution">
    <text evidence="1">The sequence shown here is derived from an EMBL/GenBank/DDBJ whole genome shotgun (WGS) entry which is preliminary data.</text>
</comment>
<reference evidence="1 2" key="1">
    <citation type="journal article" date="2012" name="J. Bacteriol.">
        <title>Genome sequence of "Candidatus Nitrosopumilus salaria" BD31, an ammonia-oxidizing archaeon from the San Francisco Bay estuary.</title>
        <authorList>
            <person name="Mosier A.C."/>
            <person name="Allen E.E."/>
            <person name="Kim M."/>
            <person name="Ferriera S."/>
            <person name="Francis C.A."/>
        </authorList>
    </citation>
    <scope>NUCLEOTIDE SEQUENCE [LARGE SCALE GENOMIC DNA]</scope>
    <source>
        <strain evidence="1 2">BD31</strain>
    </source>
</reference>
<name>I3D5E4_9ARCH</name>